<accession>A0AAU9D7T6</accession>
<protein>
    <recommendedName>
        <fullName evidence="3">Lipoprotein</fullName>
    </recommendedName>
</protein>
<gene>
    <name evidence="1" type="ORF">HLVA_11970</name>
</gene>
<evidence type="ECO:0008006" key="3">
    <source>
        <dbReference type="Google" id="ProtNLM"/>
    </source>
</evidence>
<proteinExistence type="predicted"/>
<sequence>MKKKIIIFLILILGILGCKSIDITNSKKKLALKETRIRALVMNELEGRYNEKFEIRRTLYDKGRDKWKLEIYPLENNIDDETFVAYVKYGKVVIENYSSIKKANLTTIYYRPIIKKIFKEKKLYFWANMGISIYDERREKLKILKRKKFDSFFKTIPNKMFVNIFIYIFGDVTSTEAKKEAFIKEVWELFKYLKSQNLKWASITVNIYDEDFFKDKDIDHILKVSNWFSRGTSEFDVFKYRRKKKWVIWIEEKDYKQIKTIDGIRKKLLYEEGYYQK</sequence>
<dbReference type="Proteomes" id="UP001321582">
    <property type="component" value="Chromosome"/>
</dbReference>
<keyword evidence="2" id="KW-1185">Reference proteome</keyword>
<dbReference type="PROSITE" id="PS51257">
    <property type="entry name" value="PROKAR_LIPOPROTEIN"/>
    <property type="match status" value="1"/>
</dbReference>
<dbReference type="EMBL" id="AP027059">
    <property type="protein sequence ID" value="BDU50628.1"/>
    <property type="molecule type" value="Genomic_DNA"/>
</dbReference>
<reference evidence="1 2" key="1">
    <citation type="submission" date="2022-11" db="EMBL/GenBank/DDBJ databases">
        <title>Haliovirga abyssi gen. nov., sp. nov., a mesophilic fermentative bacterium isolated from the Iheya North hydrothermal field and the proposal of Haliovirgaceae fam. nov.</title>
        <authorList>
            <person name="Miyazaki U."/>
            <person name="Tame A."/>
            <person name="Miyazaki J."/>
            <person name="Takai K."/>
            <person name="Sawayama S."/>
            <person name="Kitajima M."/>
            <person name="Okamoto A."/>
            <person name="Nakagawa S."/>
        </authorList>
    </citation>
    <scope>NUCLEOTIDE SEQUENCE [LARGE SCALE GENOMIC DNA]</scope>
    <source>
        <strain evidence="1 2">IC12</strain>
    </source>
</reference>
<dbReference type="RefSeq" id="WP_307903492.1">
    <property type="nucleotide sequence ID" value="NZ_AP027059.1"/>
</dbReference>
<dbReference type="KEGG" id="haby:HLVA_11970"/>
<dbReference type="AlphaFoldDB" id="A0AAU9D7T6"/>
<evidence type="ECO:0000313" key="1">
    <source>
        <dbReference type="EMBL" id="BDU50628.1"/>
    </source>
</evidence>
<name>A0AAU9D7T6_9FUSO</name>
<evidence type="ECO:0000313" key="2">
    <source>
        <dbReference type="Proteomes" id="UP001321582"/>
    </source>
</evidence>
<organism evidence="1 2">
    <name type="scientific">Haliovirga abyssi</name>
    <dbReference type="NCBI Taxonomy" id="2996794"/>
    <lineage>
        <taxon>Bacteria</taxon>
        <taxon>Fusobacteriati</taxon>
        <taxon>Fusobacteriota</taxon>
        <taxon>Fusobacteriia</taxon>
        <taxon>Fusobacteriales</taxon>
        <taxon>Haliovirgaceae</taxon>
        <taxon>Haliovirga</taxon>
    </lineage>
</organism>